<evidence type="ECO:0000313" key="3">
    <source>
        <dbReference type="Proteomes" id="UP000828390"/>
    </source>
</evidence>
<protein>
    <submittedName>
        <fullName evidence="2">Uncharacterized protein</fullName>
    </submittedName>
</protein>
<dbReference type="EMBL" id="JAIWYP010000015">
    <property type="protein sequence ID" value="KAH3704321.1"/>
    <property type="molecule type" value="Genomic_DNA"/>
</dbReference>
<sequence length="292" mass="32443">MIIIIIIIALGCLSSKSRPFSLELLLSANLPKTGDDEKEPFLTGLDFLPDGRLLTVDNSNRKLIVLDEQLQILGTPYTFKTYPRDVAYMSQNELAVTLSKKIVSFLSVSTDHSTTLTREIKTTSEVYSLCCTSPSKLVVSTFNDPRPARIISVDGVESDFDRVKFPDKTYRSGENKCTYVQSKNTLVLTEKLAHTVYMYDTLKGTSRAVTDENIKEPRGTCIGPGDTVLVCSMRKNSIVQLTVDGEILGTYQVDMKMPNSICVSKDGTRLAISNNNKEFCELKLYKISPAHS</sequence>
<dbReference type="AlphaFoldDB" id="A0A9D3YTN4"/>
<keyword evidence="3" id="KW-1185">Reference proteome</keyword>
<evidence type="ECO:0000256" key="1">
    <source>
        <dbReference type="SAM" id="SignalP"/>
    </source>
</evidence>
<dbReference type="Proteomes" id="UP000828390">
    <property type="component" value="Unassembled WGS sequence"/>
</dbReference>
<accession>A0A9D3YTN4</accession>
<comment type="caution">
    <text evidence="2">The sequence shown here is derived from an EMBL/GenBank/DDBJ whole genome shotgun (WGS) entry which is preliminary data.</text>
</comment>
<reference evidence="2" key="2">
    <citation type="submission" date="2020-11" db="EMBL/GenBank/DDBJ databases">
        <authorList>
            <person name="McCartney M.A."/>
            <person name="Auch B."/>
            <person name="Kono T."/>
            <person name="Mallez S."/>
            <person name="Becker A."/>
            <person name="Gohl D.M."/>
            <person name="Silverstein K.A.T."/>
            <person name="Koren S."/>
            <person name="Bechman K.B."/>
            <person name="Herman A."/>
            <person name="Abrahante J.E."/>
            <person name="Garbe J."/>
        </authorList>
    </citation>
    <scope>NUCLEOTIDE SEQUENCE</scope>
    <source>
        <strain evidence="2">Duluth1</strain>
        <tissue evidence="2">Whole animal</tissue>
    </source>
</reference>
<organism evidence="2 3">
    <name type="scientific">Dreissena polymorpha</name>
    <name type="common">Zebra mussel</name>
    <name type="synonym">Mytilus polymorpha</name>
    <dbReference type="NCBI Taxonomy" id="45954"/>
    <lineage>
        <taxon>Eukaryota</taxon>
        <taxon>Metazoa</taxon>
        <taxon>Spiralia</taxon>
        <taxon>Lophotrochozoa</taxon>
        <taxon>Mollusca</taxon>
        <taxon>Bivalvia</taxon>
        <taxon>Autobranchia</taxon>
        <taxon>Heteroconchia</taxon>
        <taxon>Euheterodonta</taxon>
        <taxon>Imparidentia</taxon>
        <taxon>Neoheterodontei</taxon>
        <taxon>Myida</taxon>
        <taxon>Dreissenoidea</taxon>
        <taxon>Dreissenidae</taxon>
        <taxon>Dreissena</taxon>
    </lineage>
</organism>
<keyword evidence="1" id="KW-0732">Signal</keyword>
<evidence type="ECO:0000313" key="2">
    <source>
        <dbReference type="EMBL" id="KAH3704321.1"/>
    </source>
</evidence>
<gene>
    <name evidence="2" type="ORF">DPMN_079377</name>
</gene>
<dbReference type="SUPFAM" id="SSF63829">
    <property type="entry name" value="Calcium-dependent phosphotriesterase"/>
    <property type="match status" value="1"/>
</dbReference>
<name>A0A9D3YTN4_DREPO</name>
<dbReference type="Gene3D" id="2.120.10.30">
    <property type="entry name" value="TolB, C-terminal domain"/>
    <property type="match status" value="1"/>
</dbReference>
<feature type="chain" id="PRO_5038844445" evidence="1">
    <location>
        <begin position="18"/>
        <end position="292"/>
    </location>
</feature>
<proteinExistence type="predicted"/>
<dbReference type="InterPro" id="IPR011042">
    <property type="entry name" value="6-blade_b-propeller_TolB-like"/>
</dbReference>
<reference evidence="2" key="1">
    <citation type="journal article" date="2019" name="bioRxiv">
        <title>The Genome of the Zebra Mussel, Dreissena polymorpha: A Resource for Invasive Species Research.</title>
        <authorList>
            <person name="McCartney M.A."/>
            <person name="Auch B."/>
            <person name="Kono T."/>
            <person name="Mallez S."/>
            <person name="Zhang Y."/>
            <person name="Obille A."/>
            <person name="Becker A."/>
            <person name="Abrahante J.E."/>
            <person name="Garbe J."/>
            <person name="Badalamenti J.P."/>
            <person name="Herman A."/>
            <person name="Mangelson H."/>
            <person name="Liachko I."/>
            <person name="Sullivan S."/>
            <person name="Sone E.D."/>
            <person name="Koren S."/>
            <person name="Silverstein K.A.T."/>
            <person name="Beckman K.B."/>
            <person name="Gohl D.M."/>
        </authorList>
    </citation>
    <scope>NUCLEOTIDE SEQUENCE</scope>
    <source>
        <strain evidence="2">Duluth1</strain>
        <tissue evidence="2">Whole animal</tissue>
    </source>
</reference>
<feature type="signal peptide" evidence="1">
    <location>
        <begin position="1"/>
        <end position="17"/>
    </location>
</feature>